<dbReference type="Gene3D" id="3.30.450.40">
    <property type="match status" value="1"/>
</dbReference>
<feature type="domain" description="IclR-ED" evidence="5">
    <location>
        <begin position="73"/>
        <end position="260"/>
    </location>
</feature>
<dbReference type="PROSITE" id="PS51077">
    <property type="entry name" value="HTH_ICLR"/>
    <property type="match status" value="1"/>
</dbReference>
<dbReference type="SMART" id="SM00346">
    <property type="entry name" value="HTH_ICLR"/>
    <property type="match status" value="1"/>
</dbReference>
<dbReference type="InterPro" id="IPR029016">
    <property type="entry name" value="GAF-like_dom_sf"/>
</dbReference>
<dbReference type="PANTHER" id="PTHR30136">
    <property type="entry name" value="HELIX-TURN-HELIX TRANSCRIPTIONAL REGULATOR, ICLR FAMILY"/>
    <property type="match status" value="1"/>
</dbReference>
<dbReference type="InterPro" id="IPR050707">
    <property type="entry name" value="HTH_MetabolicPath_Reg"/>
</dbReference>
<evidence type="ECO:0000256" key="3">
    <source>
        <dbReference type="ARBA" id="ARBA00023163"/>
    </source>
</evidence>
<dbReference type="OrthoDB" id="6057486at2"/>
<protein>
    <submittedName>
        <fullName evidence="6">Transcriptional regulator</fullName>
    </submittedName>
</protein>
<dbReference type="Pfam" id="PF09339">
    <property type="entry name" value="HTH_IclR"/>
    <property type="match status" value="1"/>
</dbReference>
<evidence type="ECO:0000259" key="5">
    <source>
        <dbReference type="PROSITE" id="PS51078"/>
    </source>
</evidence>
<dbReference type="SUPFAM" id="SSF46785">
    <property type="entry name" value="Winged helix' DNA-binding domain"/>
    <property type="match status" value="1"/>
</dbReference>
<keyword evidence="7" id="KW-1185">Reference proteome</keyword>
<evidence type="ECO:0000259" key="4">
    <source>
        <dbReference type="PROSITE" id="PS51077"/>
    </source>
</evidence>
<comment type="caution">
    <text evidence="6">The sequence shown here is derived from an EMBL/GenBank/DDBJ whole genome shotgun (WGS) entry which is preliminary data.</text>
</comment>
<evidence type="ECO:0000256" key="1">
    <source>
        <dbReference type="ARBA" id="ARBA00023015"/>
    </source>
</evidence>
<dbReference type="GO" id="GO:0045892">
    <property type="term" value="P:negative regulation of DNA-templated transcription"/>
    <property type="evidence" value="ECO:0007669"/>
    <property type="project" value="TreeGrafter"/>
</dbReference>
<dbReference type="InterPro" id="IPR036390">
    <property type="entry name" value="WH_DNA-bd_sf"/>
</dbReference>
<gene>
    <name evidence="6" type="ORF">CWS72_06565</name>
</gene>
<dbReference type="PROSITE" id="PS51078">
    <property type="entry name" value="ICLR_ED"/>
    <property type="match status" value="1"/>
</dbReference>
<dbReference type="InterPro" id="IPR005471">
    <property type="entry name" value="Tscrpt_reg_IclR_N"/>
</dbReference>
<reference evidence="7" key="1">
    <citation type="submission" date="2017-12" db="EMBL/GenBank/DDBJ databases">
        <title>Draft genome sequence of Telmatospirillum siberiense 26-4b1T, an acidotolerant peatland alphaproteobacterium potentially involved in sulfur cycling.</title>
        <authorList>
            <person name="Hausmann B."/>
            <person name="Pjevac P."/>
            <person name="Schreck K."/>
            <person name="Herbold C.W."/>
            <person name="Daims H."/>
            <person name="Wagner M."/>
            <person name="Pester M."/>
            <person name="Loy A."/>
        </authorList>
    </citation>
    <scope>NUCLEOTIDE SEQUENCE [LARGE SCALE GENOMIC DNA]</scope>
    <source>
        <strain evidence="7">26-4b1</strain>
    </source>
</reference>
<dbReference type="InterPro" id="IPR014757">
    <property type="entry name" value="Tscrpt_reg_IclR_C"/>
</dbReference>
<dbReference type="SUPFAM" id="SSF55781">
    <property type="entry name" value="GAF domain-like"/>
    <property type="match status" value="1"/>
</dbReference>
<dbReference type="Gene3D" id="1.10.10.10">
    <property type="entry name" value="Winged helix-like DNA-binding domain superfamily/Winged helix DNA-binding domain"/>
    <property type="match status" value="1"/>
</dbReference>
<keyword evidence="1" id="KW-0805">Transcription regulation</keyword>
<dbReference type="InterPro" id="IPR036388">
    <property type="entry name" value="WH-like_DNA-bd_sf"/>
</dbReference>
<dbReference type="RefSeq" id="WP_101249785.1">
    <property type="nucleotide sequence ID" value="NZ_PIUM01000005.1"/>
</dbReference>
<sequence>MTKTVPAESPAGTQTLLRGLAVIDAVAKGARSLPAIGTAIGCTRSTTHRLAAALVHEGFLKQIGGEGYVLGSRLIALGYQARDQLPLAAIARPALEGLAEETQDTVHLGVVEGDEVFYLDKLPGNRGLQMRSRIGYRMPLAFTGIGKALMLDMDADDWRRLYETGLRWHAQAGSGPATVPPLDDYLTRLKDYAAAGAAFDLEENEVGIRCVAAPVRDAGGAIVAAISVASAVPYMPLERLPRLRPRVLATAAAISHELGWHSPGDLAFPRGDELVLQGKVS</sequence>
<dbReference type="Proteomes" id="UP000233293">
    <property type="component" value="Unassembled WGS sequence"/>
</dbReference>
<evidence type="ECO:0000313" key="7">
    <source>
        <dbReference type="Proteomes" id="UP000233293"/>
    </source>
</evidence>
<accession>A0A2N3PY21</accession>
<name>A0A2N3PY21_9PROT</name>
<dbReference type="AlphaFoldDB" id="A0A2N3PY21"/>
<dbReference type="EMBL" id="PIUM01000005">
    <property type="protein sequence ID" value="PKU25261.1"/>
    <property type="molecule type" value="Genomic_DNA"/>
</dbReference>
<dbReference type="GO" id="GO:0003677">
    <property type="term" value="F:DNA binding"/>
    <property type="evidence" value="ECO:0007669"/>
    <property type="project" value="UniProtKB-KW"/>
</dbReference>
<keyword evidence="2" id="KW-0238">DNA-binding</keyword>
<dbReference type="Pfam" id="PF01614">
    <property type="entry name" value="IclR_C"/>
    <property type="match status" value="1"/>
</dbReference>
<dbReference type="GO" id="GO:0003700">
    <property type="term" value="F:DNA-binding transcription factor activity"/>
    <property type="evidence" value="ECO:0007669"/>
    <property type="project" value="TreeGrafter"/>
</dbReference>
<evidence type="ECO:0000313" key="6">
    <source>
        <dbReference type="EMBL" id="PKU25261.1"/>
    </source>
</evidence>
<organism evidence="6 7">
    <name type="scientific">Telmatospirillum siberiense</name>
    <dbReference type="NCBI Taxonomy" id="382514"/>
    <lineage>
        <taxon>Bacteria</taxon>
        <taxon>Pseudomonadati</taxon>
        <taxon>Pseudomonadota</taxon>
        <taxon>Alphaproteobacteria</taxon>
        <taxon>Rhodospirillales</taxon>
        <taxon>Rhodospirillaceae</taxon>
        <taxon>Telmatospirillum</taxon>
    </lineage>
</organism>
<dbReference type="PANTHER" id="PTHR30136:SF24">
    <property type="entry name" value="HTH-TYPE TRANSCRIPTIONAL REPRESSOR ALLR"/>
    <property type="match status" value="1"/>
</dbReference>
<keyword evidence="3" id="KW-0804">Transcription</keyword>
<evidence type="ECO:0000256" key="2">
    <source>
        <dbReference type="ARBA" id="ARBA00023125"/>
    </source>
</evidence>
<feature type="domain" description="HTH iclR-type" evidence="4">
    <location>
        <begin position="13"/>
        <end position="72"/>
    </location>
</feature>
<proteinExistence type="predicted"/>